<keyword evidence="2" id="KW-0723">Serine/threonine-protein kinase</keyword>
<evidence type="ECO:0000256" key="2">
    <source>
        <dbReference type="ARBA" id="ARBA00022527"/>
    </source>
</evidence>
<keyword evidence="3" id="KW-0808">Transferase</keyword>
<dbReference type="GO" id="GO:0001558">
    <property type="term" value="P:regulation of cell growth"/>
    <property type="evidence" value="ECO:0007669"/>
    <property type="project" value="UniProtKB-ARBA"/>
</dbReference>
<feature type="region of interest" description="Disordered" evidence="10">
    <location>
        <begin position="1293"/>
        <end position="1389"/>
    </location>
</feature>
<dbReference type="PANTHER" id="PTHR43895">
    <property type="entry name" value="CALCIUM/CALMODULIN-DEPENDENT PROTEIN KINASE KINASE-RELATED"/>
    <property type="match status" value="1"/>
</dbReference>
<accession>A0A7C8IAZ2</accession>
<feature type="compositionally biased region" description="Low complexity" evidence="10">
    <location>
        <begin position="1097"/>
        <end position="1110"/>
    </location>
</feature>
<reference evidence="12 13" key="1">
    <citation type="submission" date="2020-01" db="EMBL/GenBank/DDBJ databases">
        <authorList>
            <consortium name="DOE Joint Genome Institute"/>
            <person name="Haridas S."/>
            <person name="Albert R."/>
            <person name="Binder M."/>
            <person name="Bloem J."/>
            <person name="Labutti K."/>
            <person name="Salamov A."/>
            <person name="Andreopoulos B."/>
            <person name="Baker S.E."/>
            <person name="Barry K."/>
            <person name="Bills G."/>
            <person name="Bluhm B.H."/>
            <person name="Cannon C."/>
            <person name="Castanera R."/>
            <person name="Culley D.E."/>
            <person name="Daum C."/>
            <person name="Ezra D."/>
            <person name="Gonzalez J.B."/>
            <person name="Henrissat B."/>
            <person name="Kuo A."/>
            <person name="Liang C."/>
            <person name="Lipzen A."/>
            <person name="Lutzoni F."/>
            <person name="Magnuson J."/>
            <person name="Mondo S."/>
            <person name="Nolan M."/>
            <person name="Ohm R."/>
            <person name="Pangilinan J."/>
            <person name="Park H.-J.H."/>
            <person name="Ramirez L."/>
            <person name="Alfaro M."/>
            <person name="Sun H."/>
            <person name="Tritt A."/>
            <person name="Yoshinaga Y."/>
            <person name="Zwiers L.-H.L."/>
            <person name="Turgeon B.G."/>
            <person name="Goodwin S.B."/>
            <person name="Spatafora J.W."/>
            <person name="Crous P.W."/>
            <person name="Grigoriev I.V."/>
        </authorList>
    </citation>
    <scope>NUCLEOTIDE SEQUENCE [LARGE SCALE GENOMIC DNA]</scope>
    <source>
        <strain evidence="12 13">CBS 611.86</strain>
    </source>
</reference>
<feature type="compositionally biased region" description="Basic and acidic residues" evidence="10">
    <location>
        <begin position="1036"/>
        <end position="1049"/>
    </location>
</feature>
<organism evidence="12 13">
    <name type="scientific">Massariosphaeria phaeospora</name>
    <dbReference type="NCBI Taxonomy" id="100035"/>
    <lineage>
        <taxon>Eukaryota</taxon>
        <taxon>Fungi</taxon>
        <taxon>Dikarya</taxon>
        <taxon>Ascomycota</taxon>
        <taxon>Pezizomycotina</taxon>
        <taxon>Dothideomycetes</taxon>
        <taxon>Pleosporomycetidae</taxon>
        <taxon>Pleosporales</taxon>
        <taxon>Pleosporales incertae sedis</taxon>
        <taxon>Massariosphaeria</taxon>
    </lineage>
</organism>
<dbReference type="GO" id="GO:0007165">
    <property type="term" value="P:signal transduction"/>
    <property type="evidence" value="ECO:0007669"/>
    <property type="project" value="TreeGrafter"/>
</dbReference>
<feature type="compositionally biased region" description="Polar residues" evidence="10">
    <location>
        <begin position="854"/>
        <end position="877"/>
    </location>
</feature>
<evidence type="ECO:0000313" key="13">
    <source>
        <dbReference type="Proteomes" id="UP000481861"/>
    </source>
</evidence>
<dbReference type="Pfam" id="PF00069">
    <property type="entry name" value="Pkinase"/>
    <property type="match status" value="2"/>
</dbReference>
<dbReference type="OrthoDB" id="68483at2759"/>
<evidence type="ECO:0000256" key="9">
    <source>
        <dbReference type="PROSITE-ProRule" id="PRU10141"/>
    </source>
</evidence>
<protein>
    <recommendedName>
        <fullName evidence="1">non-specific serine/threonine protein kinase</fullName>
        <ecNumber evidence="1">2.7.11.1</ecNumber>
    </recommendedName>
</protein>
<name>A0A7C8IAZ2_9PLEO</name>
<feature type="region of interest" description="Disordered" evidence="10">
    <location>
        <begin position="1206"/>
        <end position="1257"/>
    </location>
</feature>
<evidence type="ECO:0000256" key="4">
    <source>
        <dbReference type="ARBA" id="ARBA00022741"/>
    </source>
</evidence>
<keyword evidence="5" id="KW-0418">Kinase</keyword>
<feature type="region of interest" description="Disordered" evidence="10">
    <location>
        <begin position="1075"/>
        <end position="1193"/>
    </location>
</feature>
<gene>
    <name evidence="12" type="ORF">BDV95DRAFT_628192</name>
</gene>
<evidence type="ECO:0000256" key="6">
    <source>
        <dbReference type="ARBA" id="ARBA00022840"/>
    </source>
</evidence>
<dbReference type="FunFam" id="3.30.200.20:FF:000206">
    <property type="entry name" value="Serine/threonine-protein kinase Ssp1"/>
    <property type="match status" value="1"/>
</dbReference>
<feature type="binding site" evidence="9">
    <location>
        <position position="313"/>
    </location>
    <ligand>
        <name>ATP</name>
        <dbReference type="ChEBI" id="CHEBI:30616"/>
    </ligand>
</feature>
<comment type="caution">
    <text evidence="12">The sequence shown here is derived from an EMBL/GenBank/DDBJ whole genome shotgun (WGS) entry which is preliminary data.</text>
</comment>
<feature type="region of interest" description="Disordered" evidence="10">
    <location>
        <begin position="839"/>
        <end position="881"/>
    </location>
</feature>
<feature type="compositionally biased region" description="Polar residues" evidence="10">
    <location>
        <begin position="20"/>
        <end position="29"/>
    </location>
</feature>
<evidence type="ECO:0000256" key="10">
    <source>
        <dbReference type="SAM" id="MobiDB-lite"/>
    </source>
</evidence>
<feature type="compositionally biased region" description="Basic and acidic residues" evidence="10">
    <location>
        <begin position="1141"/>
        <end position="1169"/>
    </location>
</feature>
<feature type="region of interest" description="Disordered" evidence="10">
    <location>
        <begin position="205"/>
        <end position="246"/>
    </location>
</feature>
<dbReference type="Proteomes" id="UP000481861">
    <property type="component" value="Unassembled WGS sequence"/>
</dbReference>
<dbReference type="PANTHER" id="PTHR43895:SF152">
    <property type="entry name" value="SERINE_THREONINE-PROTEIN KINASE TOS3"/>
    <property type="match status" value="1"/>
</dbReference>
<feature type="region of interest" description="Disordered" evidence="10">
    <location>
        <begin position="1"/>
        <end position="118"/>
    </location>
</feature>
<evidence type="ECO:0000256" key="7">
    <source>
        <dbReference type="ARBA" id="ARBA00047899"/>
    </source>
</evidence>
<dbReference type="GO" id="GO:0005524">
    <property type="term" value="F:ATP binding"/>
    <property type="evidence" value="ECO:0007669"/>
    <property type="project" value="UniProtKB-UniRule"/>
</dbReference>
<dbReference type="Gene3D" id="3.30.200.20">
    <property type="entry name" value="Phosphorylase Kinase, domain 1"/>
    <property type="match status" value="1"/>
</dbReference>
<feature type="region of interest" description="Disordered" evidence="10">
    <location>
        <begin position="1022"/>
        <end position="1054"/>
    </location>
</feature>
<dbReference type="InterPro" id="IPR011009">
    <property type="entry name" value="Kinase-like_dom_sf"/>
</dbReference>
<feature type="region of interest" description="Disordered" evidence="10">
    <location>
        <begin position="951"/>
        <end position="985"/>
    </location>
</feature>
<feature type="region of interest" description="Disordered" evidence="10">
    <location>
        <begin position="445"/>
        <end position="487"/>
    </location>
</feature>
<dbReference type="EMBL" id="JAADJZ010000009">
    <property type="protein sequence ID" value="KAF2872571.1"/>
    <property type="molecule type" value="Genomic_DNA"/>
</dbReference>
<keyword evidence="4 9" id="KW-0547">Nucleotide-binding</keyword>
<feature type="compositionally biased region" description="Acidic residues" evidence="10">
    <location>
        <begin position="1314"/>
        <end position="1324"/>
    </location>
</feature>
<comment type="catalytic activity">
    <reaction evidence="8">
        <text>L-seryl-[protein] + ATP = O-phospho-L-seryl-[protein] + ADP + H(+)</text>
        <dbReference type="Rhea" id="RHEA:17989"/>
        <dbReference type="Rhea" id="RHEA-COMP:9863"/>
        <dbReference type="Rhea" id="RHEA-COMP:11604"/>
        <dbReference type="ChEBI" id="CHEBI:15378"/>
        <dbReference type="ChEBI" id="CHEBI:29999"/>
        <dbReference type="ChEBI" id="CHEBI:30616"/>
        <dbReference type="ChEBI" id="CHEBI:83421"/>
        <dbReference type="ChEBI" id="CHEBI:456216"/>
        <dbReference type="EC" id="2.7.11.1"/>
    </reaction>
</comment>
<dbReference type="EC" id="2.7.11.1" evidence="1"/>
<evidence type="ECO:0000259" key="11">
    <source>
        <dbReference type="PROSITE" id="PS50011"/>
    </source>
</evidence>
<dbReference type="InterPro" id="IPR017441">
    <property type="entry name" value="Protein_kinase_ATP_BS"/>
</dbReference>
<dbReference type="Gene3D" id="1.10.510.10">
    <property type="entry name" value="Transferase(Phosphotransferase) domain 1"/>
    <property type="match status" value="1"/>
</dbReference>
<evidence type="ECO:0000313" key="12">
    <source>
        <dbReference type="EMBL" id="KAF2872571.1"/>
    </source>
</evidence>
<dbReference type="GO" id="GO:0042149">
    <property type="term" value="P:cellular response to glucose starvation"/>
    <property type="evidence" value="ECO:0007669"/>
    <property type="project" value="UniProtKB-ARBA"/>
</dbReference>
<proteinExistence type="predicted"/>
<dbReference type="PROSITE" id="PS00107">
    <property type="entry name" value="PROTEIN_KINASE_ATP"/>
    <property type="match status" value="1"/>
</dbReference>
<dbReference type="SMART" id="SM00220">
    <property type="entry name" value="S_TKc"/>
    <property type="match status" value="1"/>
</dbReference>
<feature type="region of interest" description="Disordered" evidence="10">
    <location>
        <begin position="895"/>
        <end position="933"/>
    </location>
</feature>
<keyword evidence="13" id="KW-1185">Reference proteome</keyword>
<evidence type="ECO:0000256" key="3">
    <source>
        <dbReference type="ARBA" id="ARBA00022679"/>
    </source>
</evidence>
<evidence type="ECO:0000256" key="5">
    <source>
        <dbReference type="ARBA" id="ARBA00022777"/>
    </source>
</evidence>
<feature type="compositionally biased region" description="Polar residues" evidence="10">
    <location>
        <begin position="1224"/>
        <end position="1238"/>
    </location>
</feature>
<feature type="compositionally biased region" description="Low complexity" evidence="10">
    <location>
        <begin position="1335"/>
        <end position="1348"/>
    </location>
</feature>
<dbReference type="FunFam" id="1.10.510.10:FF:000614">
    <property type="entry name" value="Serine/threonine protein kinase, putative"/>
    <property type="match status" value="1"/>
</dbReference>
<evidence type="ECO:0000256" key="1">
    <source>
        <dbReference type="ARBA" id="ARBA00012513"/>
    </source>
</evidence>
<keyword evidence="6 9" id="KW-0067">ATP-binding</keyword>
<evidence type="ECO:0000256" key="8">
    <source>
        <dbReference type="ARBA" id="ARBA00048679"/>
    </source>
</evidence>
<dbReference type="InterPro" id="IPR000719">
    <property type="entry name" value="Prot_kinase_dom"/>
</dbReference>
<dbReference type="CDD" id="cd14008">
    <property type="entry name" value="STKc_LKB1_CaMKK"/>
    <property type="match status" value="1"/>
</dbReference>
<feature type="domain" description="Protein kinase" evidence="11">
    <location>
        <begin position="284"/>
        <end position="781"/>
    </location>
</feature>
<feature type="compositionally biased region" description="Basic and acidic residues" evidence="10">
    <location>
        <begin position="469"/>
        <end position="487"/>
    </location>
</feature>
<comment type="catalytic activity">
    <reaction evidence="7">
        <text>L-threonyl-[protein] + ATP = O-phospho-L-threonyl-[protein] + ADP + H(+)</text>
        <dbReference type="Rhea" id="RHEA:46608"/>
        <dbReference type="Rhea" id="RHEA-COMP:11060"/>
        <dbReference type="Rhea" id="RHEA-COMP:11605"/>
        <dbReference type="ChEBI" id="CHEBI:15378"/>
        <dbReference type="ChEBI" id="CHEBI:30013"/>
        <dbReference type="ChEBI" id="CHEBI:30616"/>
        <dbReference type="ChEBI" id="CHEBI:61977"/>
        <dbReference type="ChEBI" id="CHEBI:456216"/>
        <dbReference type="EC" id="2.7.11.1"/>
    </reaction>
</comment>
<dbReference type="PROSITE" id="PS50011">
    <property type="entry name" value="PROTEIN_KINASE_DOM"/>
    <property type="match status" value="1"/>
</dbReference>
<sequence>MGDANADLTAGVQPRLEATGRNSPVSASDHTPRSEVPSGSVDAVIAGQPLPDFEAEPSYFSPQPLRPYSSNLPRSDSASTDPPPTSIVNASATPVHATESPRALSIDHPSPAGQLDRPIFQRDHSSASTGSVATVRANSVDPISIYTSSLKQLRDGPTYPNQAYSALHYQQYPPPHVPHILRTRSSHPVHFSGHSISNIPGFGLSDGSHRDIMESGSRTVGNSPASSPGLFSPETPPLRHKELPEDGSYSTPWLHYTHRQAPKETHIADVDVDPISGRKIINQYEVIDELGRGVHGKVKLGRNLETGVFVAIKIVDRYSKRRRLGKNTSHEDKIKREIAILKKARHPNIVSLLEVIDDPAKKKVYIVLEHVELGEVKWRIEGAKEVCLVEWRRYQRESAGIFDNDNATMEDEKILKLAHQKLEQQHRQRNRKSYLRRKSTVGNEHWSFEHGGASEDEYSETGRSSRALGHSEDRHAGRPEFMQRQDVGSHYESNMETAYRSTTPTATIRPDEDYLLTELEGTMYGAYNTELFKGRTPSLAGSNSSHFTDGEDEVPEHFHYVPLMTIDAARETFRDTVLGLEYLHFQGVIHRDIKPANLLQTKEHRIKMSDFGVSYLGRPKAEESSGDHSESDVPDADEAVELAKTVGTPAFYAPELCNTEVDADPHPVTNKIDIWALGVTLYCLVYGRVPFHEHNTFVLMKIISETEPYIPRYRLKAVAEPAGSRPSSHGRGYPTTAHKRAPHDLEYEEVDENLRDLLKKLLVKDVRKRIPIKEIKRHPWLLDGLDTAWVEETDPDRSSQGRRIEISKDDLEMAVVPITLIDRVRSGVKKGIDLVQGGLKTFTRGGSRPRRRAQSSATSPDPTHNISAHSSSSTVSQEGRRPSLAINQSIFEALSRSRESDHPLSQSVTASPEAKERFKAFESPSSRTASPALSMEGNEYLAPLTALSRPLAPDRASSTISSGSSLRTIRPSDLAQTGRSVSPGIPLVLPGTPTALDTPGGSNLGGIFGGVPRRFVNSVRSRERLLKPSREHHRAKSIDRLNSSDDDPHGTPSIAISTAMASGEVDQPDILKELSPTHVRAPSPNYADFQTSDPLGRASSRQSSVSSISSRLHKSWATQNDLEMGPTMNMGPKSPPSFARDTSDDRFSRAKDEFVRRRVREEHIHRDQPHSATFQRPLPVGQPACPPSPDDETYFQRQKVEDFLNQQHHEHPPPRDSSALDQPISLSSAGPGPLNSSSSEDHFASMSQSTSNPSIPSVASVISASSSMALDDCFHMRIVPVVGTTASADSLHHNQFDAPTDDPAGYDGDHAIDSDEDDDSEEEYLTMGSKKPPHSARSASVSVAQQARNDLRKEVVSHRRRSARSGSNGTVKKIRPSGESDDEKIVEPQ</sequence>
<feature type="compositionally biased region" description="Polar residues" evidence="10">
    <location>
        <begin position="216"/>
        <end position="226"/>
    </location>
</feature>
<dbReference type="SUPFAM" id="SSF56112">
    <property type="entry name" value="Protein kinase-like (PK-like)"/>
    <property type="match status" value="1"/>
</dbReference>
<dbReference type="GO" id="GO:0004674">
    <property type="term" value="F:protein serine/threonine kinase activity"/>
    <property type="evidence" value="ECO:0007669"/>
    <property type="project" value="UniProtKB-KW"/>
</dbReference>